<dbReference type="AlphaFoldDB" id="N0B9L6"/>
<dbReference type="HOGENOM" id="CLU_690019_0_0_2"/>
<dbReference type="GO" id="GO:0009055">
    <property type="term" value="F:electron transfer activity"/>
    <property type="evidence" value="ECO:0007669"/>
    <property type="project" value="InterPro"/>
</dbReference>
<keyword evidence="4" id="KW-0349">Heme</keyword>
<dbReference type="KEGG" id="ast:Asulf_00261"/>
<dbReference type="EMBL" id="CP005290">
    <property type="protein sequence ID" value="AGK60294.1"/>
    <property type="molecule type" value="Genomic_DNA"/>
</dbReference>
<feature type="transmembrane region" description="Helical" evidence="11">
    <location>
        <begin position="290"/>
        <end position="310"/>
    </location>
</feature>
<feature type="transmembrane region" description="Helical" evidence="11">
    <location>
        <begin position="215"/>
        <end position="236"/>
    </location>
</feature>
<feature type="transmembrane region" description="Helical" evidence="11">
    <location>
        <begin position="355"/>
        <end position="378"/>
    </location>
</feature>
<dbReference type="Pfam" id="PF01654">
    <property type="entry name" value="Cyt_bd_oxida_I"/>
    <property type="match status" value="1"/>
</dbReference>
<dbReference type="GO" id="GO:0016682">
    <property type="term" value="F:oxidoreductase activity, acting on diphenols and related substances as donors, oxygen as acceptor"/>
    <property type="evidence" value="ECO:0007669"/>
    <property type="project" value="TreeGrafter"/>
</dbReference>
<evidence type="ECO:0000256" key="6">
    <source>
        <dbReference type="ARBA" id="ARBA00022723"/>
    </source>
</evidence>
<evidence type="ECO:0000256" key="5">
    <source>
        <dbReference type="ARBA" id="ARBA00022692"/>
    </source>
</evidence>
<dbReference type="GO" id="GO:0070069">
    <property type="term" value="C:cytochrome complex"/>
    <property type="evidence" value="ECO:0007669"/>
    <property type="project" value="InterPro"/>
</dbReference>
<keyword evidence="13" id="KW-1185">Reference proteome</keyword>
<keyword evidence="10 11" id="KW-0472">Membrane</keyword>
<protein>
    <recommendedName>
        <fullName evidence="14">Cytochrome bd-type quinol oxidase, subunit 1</fullName>
    </recommendedName>
</protein>
<keyword evidence="9" id="KW-0408">Iron</keyword>
<dbReference type="GO" id="GO:0046872">
    <property type="term" value="F:metal ion binding"/>
    <property type="evidence" value="ECO:0007669"/>
    <property type="project" value="UniProtKB-KW"/>
</dbReference>
<feature type="transmembrane region" description="Helical" evidence="11">
    <location>
        <begin position="172"/>
        <end position="194"/>
    </location>
</feature>
<dbReference type="GeneID" id="15391907"/>
<dbReference type="PANTHER" id="PTHR30365">
    <property type="entry name" value="CYTOCHROME D UBIQUINOL OXIDASE"/>
    <property type="match status" value="1"/>
</dbReference>
<keyword evidence="5 11" id="KW-0812">Transmembrane</keyword>
<sequence length="388" mass="42880">MILYFLALVFGLHIVLVNLGIAFSTAIPLLKRRGEKEGNYAYIKTSKQLMNFYAATYALGGVFGTAFTVFLLSFYPSFIGLAGHLTFVPFGLAVLAIVLHFFAITAYWYGWDRWSSDVHYTLGLILLVSVYLIPIGFRAVSAFLNVPEGLILTPKPHLDVIAAFLNPTFLPLYLKSITAALATGFFTISSAYMLKYGRGENEAIEIVNKFMPLAAIAFIATLVLGAVYAEVLNIYVNYKFSNAFGALVGANAKYDFSWLFTIKVVMFVIQALAIIAFLKIRKNPGYSRAIVLAGPASMIAIFAGEMLNSFSQYPYFVAKLGDDAFVSSIPEPIRTFLAERLSLELSNPLATSYELYIITLVFLVPLLISACVFLYLLLFGREVSEVPE</sequence>
<feature type="transmembrane region" description="Helical" evidence="11">
    <location>
        <begin position="6"/>
        <end position="30"/>
    </location>
</feature>
<dbReference type="GO" id="GO:0005886">
    <property type="term" value="C:plasma membrane"/>
    <property type="evidence" value="ECO:0007669"/>
    <property type="project" value="UniProtKB-SubCell"/>
</dbReference>
<feature type="transmembrane region" description="Helical" evidence="11">
    <location>
        <begin position="51"/>
        <end position="75"/>
    </location>
</feature>
<evidence type="ECO:0000256" key="9">
    <source>
        <dbReference type="ARBA" id="ARBA00023004"/>
    </source>
</evidence>
<keyword evidence="2" id="KW-0813">Transport</keyword>
<evidence type="ECO:0000256" key="1">
    <source>
        <dbReference type="ARBA" id="ARBA00004651"/>
    </source>
</evidence>
<evidence type="ECO:0008006" key="14">
    <source>
        <dbReference type="Google" id="ProtNLM"/>
    </source>
</evidence>
<evidence type="ECO:0000256" key="2">
    <source>
        <dbReference type="ARBA" id="ARBA00022448"/>
    </source>
</evidence>
<feature type="transmembrane region" description="Helical" evidence="11">
    <location>
        <begin position="256"/>
        <end position="278"/>
    </location>
</feature>
<evidence type="ECO:0000313" key="13">
    <source>
        <dbReference type="Proteomes" id="UP000013307"/>
    </source>
</evidence>
<evidence type="ECO:0000256" key="3">
    <source>
        <dbReference type="ARBA" id="ARBA00022475"/>
    </source>
</evidence>
<accession>N0B9L6</accession>
<gene>
    <name evidence="12" type="ORF">Asulf_00261</name>
</gene>
<dbReference type="Proteomes" id="UP000013307">
    <property type="component" value="Chromosome"/>
</dbReference>
<keyword evidence="8 11" id="KW-1133">Transmembrane helix</keyword>
<dbReference type="OrthoDB" id="15382at2157"/>
<keyword evidence="7" id="KW-0249">Electron transport</keyword>
<evidence type="ECO:0000256" key="7">
    <source>
        <dbReference type="ARBA" id="ARBA00022982"/>
    </source>
</evidence>
<name>N0B9L6_9EURY</name>
<dbReference type="RefSeq" id="WP_015589893.1">
    <property type="nucleotide sequence ID" value="NC_021169.1"/>
</dbReference>
<dbReference type="STRING" id="387631.Asulf_00261"/>
<evidence type="ECO:0000256" key="10">
    <source>
        <dbReference type="ARBA" id="ARBA00023136"/>
    </source>
</evidence>
<dbReference type="GO" id="GO:0020037">
    <property type="term" value="F:heme binding"/>
    <property type="evidence" value="ECO:0007669"/>
    <property type="project" value="TreeGrafter"/>
</dbReference>
<dbReference type="InterPro" id="IPR002585">
    <property type="entry name" value="Cyt-d_ubiquinol_oxidase_su_1"/>
</dbReference>
<evidence type="ECO:0000256" key="11">
    <source>
        <dbReference type="SAM" id="Phobius"/>
    </source>
</evidence>
<keyword evidence="6" id="KW-0479">Metal-binding</keyword>
<proteinExistence type="predicted"/>
<organism evidence="12 13">
    <name type="scientific">Archaeoglobus sulfaticallidus PM70-1</name>
    <dbReference type="NCBI Taxonomy" id="387631"/>
    <lineage>
        <taxon>Archaea</taxon>
        <taxon>Methanobacteriati</taxon>
        <taxon>Methanobacteriota</taxon>
        <taxon>Archaeoglobi</taxon>
        <taxon>Archaeoglobales</taxon>
        <taxon>Archaeoglobaceae</taxon>
        <taxon>Archaeoglobus</taxon>
    </lineage>
</organism>
<dbReference type="PANTHER" id="PTHR30365:SF14">
    <property type="entry name" value="CYTOCHROME BD MENAQUINOL OXIDASE SUBUNIT I-RELATED"/>
    <property type="match status" value="1"/>
</dbReference>
<evidence type="ECO:0000256" key="4">
    <source>
        <dbReference type="ARBA" id="ARBA00022617"/>
    </source>
</evidence>
<dbReference type="eggNOG" id="arCOG02720">
    <property type="taxonomic scope" value="Archaea"/>
</dbReference>
<comment type="subcellular location">
    <subcellularLocation>
        <location evidence="1">Cell membrane</location>
        <topology evidence="1">Multi-pass membrane protein</topology>
    </subcellularLocation>
</comment>
<feature type="transmembrane region" description="Helical" evidence="11">
    <location>
        <begin position="122"/>
        <end position="144"/>
    </location>
</feature>
<dbReference type="GO" id="GO:0019646">
    <property type="term" value="P:aerobic electron transport chain"/>
    <property type="evidence" value="ECO:0007669"/>
    <property type="project" value="InterPro"/>
</dbReference>
<evidence type="ECO:0000313" key="12">
    <source>
        <dbReference type="EMBL" id="AGK60294.1"/>
    </source>
</evidence>
<evidence type="ECO:0000256" key="8">
    <source>
        <dbReference type="ARBA" id="ARBA00022989"/>
    </source>
</evidence>
<feature type="transmembrane region" description="Helical" evidence="11">
    <location>
        <begin position="87"/>
        <end position="110"/>
    </location>
</feature>
<keyword evidence="3" id="KW-1003">Cell membrane</keyword>
<reference evidence="12 13" key="1">
    <citation type="journal article" date="2013" name="Genome Announc.">
        <title>Complete Genome Sequence of the Thermophilic and Facultatively Chemolithoautotrophic Sulfate Reducer Archaeoglobus sulfaticallidus Strain PM70-1T.</title>
        <authorList>
            <person name="Stokke R."/>
            <person name="Hocking W.P."/>
            <person name="Steinsbu B.O."/>
            <person name="Steen I.H."/>
        </authorList>
    </citation>
    <scope>NUCLEOTIDE SEQUENCE [LARGE SCALE GENOMIC DNA]</scope>
    <source>
        <strain evidence="12">PM70-1</strain>
    </source>
</reference>